<dbReference type="GO" id="GO:0004518">
    <property type="term" value="F:nuclease activity"/>
    <property type="evidence" value="ECO:0007669"/>
    <property type="project" value="UniProtKB-KW"/>
</dbReference>
<dbReference type="OrthoDB" id="113459at2"/>
<proteinExistence type="predicted"/>
<organism evidence="8 9">
    <name type="scientific">Rhodococcus jostii</name>
    <dbReference type="NCBI Taxonomy" id="132919"/>
    <lineage>
        <taxon>Bacteria</taxon>
        <taxon>Bacillati</taxon>
        <taxon>Actinomycetota</taxon>
        <taxon>Actinomycetes</taxon>
        <taxon>Mycobacteriales</taxon>
        <taxon>Nocardiaceae</taxon>
        <taxon>Rhodococcus</taxon>
    </lineage>
</organism>
<evidence type="ECO:0000259" key="7">
    <source>
        <dbReference type="Pfam" id="PF26343"/>
    </source>
</evidence>
<keyword evidence="3" id="KW-0479">Metal-binding</keyword>
<evidence type="ECO:0000256" key="3">
    <source>
        <dbReference type="ARBA" id="ARBA00022723"/>
    </source>
</evidence>
<dbReference type="RefSeq" id="WP_073369768.1">
    <property type="nucleotide sequence ID" value="NZ_FNTL01000002.1"/>
</dbReference>
<dbReference type="AlphaFoldDB" id="A0A1H4J0L7"/>
<evidence type="ECO:0000313" key="8">
    <source>
        <dbReference type="EMBL" id="SEB39158.1"/>
    </source>
</evidence>
<dbReference type="Proteomes" id="UP000183407">
    <property type="component" value="Unassembled WGS sequence"/>
</dbReference>
<keyword evidence="4" id="KW-0378">Hydrolase</keyword>
<dbReference type="GO" id="GO:0016787">
    <property type="term" value="F:hydrolase activity"/>
    <property type="evidence" value="ECO:0007669"/>
    <property type="project" value="UniProtKB-KW"/>
</dbReference>
<evidence type="ECO:0000313" key="9">
    <source>
        <dbReference type="Proteomes" id="UP000183407"/>
    </source>
</evidence>
<keyword evidence="2" id="KW-0540">Nuclease</keyword>
<gene>
    <name evidence="8" type="ORF">SAMN04490220_0664</name>
</gene>
<protein>
    <submittedName>
        <fullName evidence="8">Predicted nucleic acid-binding protein, contains PIN domain</fullName>
    </submittedName>
</protein>
<dbReference type="GO" id="GO:0046872">
    <property type="term" value="F:metal ion binding"/>
    <property type="evidence" value="ECO:0007669"/>
    <property type="project" value="UniProtKB-KW"/>
</dbReference>
<dbReference type="EMBL" id="FNTL01000002">
    <property type="protein sequence ID" value="SEB39158.1"/>
    <property type="molecule type" value="Genomic_DNA"/>
</dbReference>
<reference evidence="9" key="1">
    <citation type="submission" date="2016-10" db="EMBL/GenBank/DDBJ databases">
        <authorList>
            <person name="Varghese N."/>
        </authorList>
    </citation>
    <scope>NUCLEOTIDE SEQUENCE [LARGE SCALE GENOMIC DNA]</scope>
    <source>
        <strain evidence="9">DSM 44719</strain>
    </source>
</reference>
<feature type="domain" description="PIN" evidence="6">
    <location>
        <begin position="4"/>
        <end position="117"/>
    </location>
</feature>
<keyword evidence="1" id="KW-1277">Toxin-antitoxin system</keyword>
<dbReference type="Pfam" id="PF26343">
    <property type="entry name" value="VapC50_C"/>
    <property type="match status" value="1"/>
</dbReference>
<evidence type="ECO:0000256" key="4">
    <source>
        <dbReference type="ARBA" id="ARBA00022801"/>
    </source>
</evidence>
<dbReference type="InterPro" id="IPR029060">
    <property type="entry name" value="PIN-like_dom_sf"/>
</dbReference>
<accession>A0A1H4J0L7</accession>
<dbReference type="SUPFAM" id="SSF88723">
    <property type="entry name" value="PIN domain-like"/>
    <property type="match status" value="1"/>
</dbReference>
<keyword evidence="5" id="KW-0460">Magnesium</keyword>
<dbReference type="InterPro" id="IPR002716">
    <property type="entry name" value="PIN_dom"/>
</dbReference>
<dbReference type="InterPro" id="IPR058652">
    <property type="entry name" value="VapC50_C"/>
</dbReference>
<evidence type="ECO:0000256" key="1">
    <source>
        <dbReference type="ARBA" id="ARBA00022649"/>
    </source>
</evidence>
<sequence length="190" mass="20903">MFAAVLDTCVLWPSLQRDFLLSMAVEGLYRPLWSEVILDELEFHEAAKLERRGHFPAAAQAASARLVGTMREYFDDALVTGWEPLEGTFSLPDPDDEHVVAAAVVGGAGVIVTDNRKDFPRERVPARIQVISPAEFAADTVSVSPAAAARAVEMLSARLVRPPMTIDEILEQLVVRYGMNDAVALLRDRE</sequence>
<evidence type="ECO:0000256" key="2">
    <source>
        <dbReference type="ARBA" id="ARBA00022722"/>
    </source>
</evidence>
<feature type="domain" description="VapC50 C-terminal" evidence="7">
    <location>
        <begin position="133"/>
        <end position="187"/>
    </location>
</feature>
<name>A0A1H4J0L7_RHOJO</name>
<evidence type="ECO:0000259" key="6">
    <source>
        <dbReference type="Pfam" id="PF13470"/>
    </source>
</evidence>
<dbReference type="Pfam" id="PF13470">
    <property type="entry name" value="PIN_3"/>
    <property type="match status" value="1"/>
</dbReference>
<evidence type="ECO:0000256" key="5">
    <source>
        <dbReference type="ARBA" id="ARBA00022842"/>
    </source>
</evidence>